<feature type="region of interest" description="Disordered" evidence="7">
    <location>
        <begin position="1"/>
        <end position="24"/>
    </location>
</feature>
<dbReference type="Pfam" id="PF00648">
    <property type="entry name" value="Peptidase_C2"/>
    <property type="match status" value="1"/>
</dbReference>
<dbReference type="GO" id="GO:0004198">
    <property type="term" value="F:calcium-dependent cysteine-type endopeptidase activity"/>
    <property type="evidence" value="ECO:0007669"/>
    <property type="project" value="InterPro"/>
</dbReference>
<evidence type="ECO:0000259" key="8">
    <source>
        <dbReference type="PROSITE" id="PS50203"/>
    </source>
</evidence>
<evidence type="ECO:0000313" key="9">
    <source>
        <dbReference type="EMBL" id="CAI2387668.1"/>
    </source>
</evidence>
<protein>
    <recommendedName>
        <fullName evidence="8">Calpain catalytic domain-containing protein</fullName>
    </recommendedName>
</protein>
<keyword evidence="3" id="KW-0378">Hydrolase</keyword>
<proteinExistence type="inferred from homology"/>
<dbReference type="SUPFAM" id="SSF54001">
    <property type="entry name" value="Cysteine proteinases"/>
    <property type="match status" value="1"/>
</dbReference>
<comment type="caution">
    <text evidence="9">The sequence shown here is derived from an EMBL/GenBank/DDBJ whole genome shotgun (WGS) entry which is preliminary data.</text>
</comment>
<accession>A0AAD2DCH6</accession>
<comment type="similarity">
    <text evidence="1">Belongs to the peptidase C2 family.</text>
</comment>
<dbReference type="PANTHER" id="PTHR10183">
    <property type="entry name" value="CALPAIN"/>
    <property type="match status" value="1"/>
</dbReference>
<evidence type="ECO:0000256" key="3">
    <source>
        <dbReference type="ARBA" id="ARBA00022801"/>
    </source>
</evidence>
<evidence type="ECO:0000256" key="1">
    <source>
        <dbReference type="ARBA" id="ARBA00007623"/>
    </source>
</evidence>
<dbReference type="PANTHER" id="PTHR10183:SF379">
    <property type="entry name" value="CALPAIN-5"/>
    <property type="match status" value="1"/>
</dbReference>
<evidence type="ECO:0000256" key="2">
    <source>
        <dbReference type="ARBA" id="ARBA00022670"/>
    </source>
</evidence>
<name>A0AAD2DCH6_EUPCR</name>
<dbReference type="InterPro" id="IPR022684">
    <property type="entry name" value="Calpain_cysteine_protease"/>
</dbReference>
<dbReference type="InterPro" id="IPR001300">
    <property type="entry name" value="Peptidase_C2_calpain_cat"/>
</dbReference>
<dbReference type="AlphaFoldDB" id="A0AAD2DCH6"/>
<feature type="active site" evidence="5">
    <location>
        <position position="187"/>
    </location>
</feature>
<comment type="caution">
    <text evidence="6">Lacks conserved residue(s) required for the propagation of feature annotation.</text>
</comment>
<dbReference type="InterPro" id="IPR038765">
    <property type="entry name" value="Papain-like_cys_pep_sf"/>
</dbReference>
<dbReference type="GO" id="GO:0006508">
    <property type="term" value="P:proteolysis"/>
    <property type="evidence" value="ECO:0007669"/>
    <property type="project" value="UniProtKB-KW"/>
</dbReference>
<evidence type="ECO:0000256" key="7">
    <source>
        <dbReference type="SAM" id="MobiDB-lite"/>
    </source>
</evidence>
<sequence length="357" mass="40800">MEKISEAERDLEGSESPKPQESSGSKYAKKILKIISPYSCNLPVYELNAYSELDETTEMPNGMDCSKYKEVLSKMIAKARDLFQFDPLDNMAPKNAQNRVRSRIASGYGSYEIVSTGTVLAGQVREGLCSFIDSDFPPQDSSISPSSSRQPKGIVWLRAHEFMEETPNLFKDKIKFEDVKMGCLATCYFLSSVRQLVNNPDFIKNELFVTQEYNNEGIYILSFFWDGEPRKVIVDDYFPCRFSEKNKFEPIYAQNNSSELWVMLLEKAFAKLNGYYDALNEGYLSHHLTDFTGAPVEQIKIKKDFEDTKAAEQYYSGLLESLNRKRAKRYLLFSSTPLRDDNVGSLSFVGRICLLDF</sequence>
<feature type="domain" description="Calpain catalytic" evidence="8">
    <location>
        <begin position="130"/>
        <end position="321"/>
    </location>
</feature>
<keyword evidence="10" id="KW-1185">Reference proteome</keyword>
<dbReference type="PROSITE" id="PS50203">
    <property type="entry name" value="CALPAIN_CAT"/>
    <property type="match status" value="1"/>
</dbReference>
<evidence type="ECO:0000256" key="4">
    <source>
        <dbReference type="ARBA" id="ARBA00022807"/>
    </source>
</evidence>
<keyword evidence="2" id="KW-0645">Protease</keyword>
<evidence type="ECO:0000256" key="5">
    <source>
        <dbReference type="PIRSR" id="PIRSR622684-1"/>
    </source>
</evidence>
<dbReference type="EMBL" id="CAMPGE010030161">
    <property type="protein sequence ID" value="CAI2387668.1"/>
    <property type="molecule type" value="Genomic_DNA"/>
</dbReference>
<organism evidence="9 10">
    <name type="scientific">Euplotes crassus</name>
    <dbReference type="NCBI Taxonomy" id="5936"/>
    <lineage>
        <taxon>Eukaryota</taxon>
        <taxon>Sar</taxon>
        <taxon>Alveolata</taxon>
        <taxon>Ciliophora</taxon>
        <taxon>Intramacronucleata</taxon>
        <taxon>Spirotrichea</taxon>
        <taxon>Hypotrichia</taxon>
        <taxon>Euplotida</taxon>
        <taxon>Euplotidae</taxon>
        <taxon>Moneuplotes</taxon>
    </lineage>
</organism>
<dbReference type="SMART" id="SM00230">
    <property type="entry name" value="CysPc"/>
    <property type="match status" value="1"/>
</dbReference>
<dbReference type="PRINTS" id="PR00704">
    <property type="entry name" value="CALPAIN"/>
</dbReference>
<keyword evidence="4" id="KW-0788">Thiol protease</keyword>
<gene>
    <name evidence="9" type="ORF">ECRASSUSDP1_LOCUS29302</name>
</gene>
<evidence type="ECO:0000256" key="6">
    <source>
        <dbReference type="PROSITE-ProRule" id="PRU00239"/>
    </source>
</evidence>
<reference evidence="9" key="1">
    <citation type="submission" date="2023-07" db="EMBL/GenBank/DDBJ databases">
        <authorList>
            <consortium name="AG Swart"/>
            <person name="Singh M."/>
            <person name="Singh A."/>
            <person name="Seah K."/>
            <person name="Emmerich C."/>
        </authorList>
    </citation>
    <scope>NUCLEOTIDE SEQUENCE</scope>
    <source>
        <strain evidence="9">DP1</strain>
    </source>
</reference>
<evidence type="ECO:0000313" key="10">
    <source>
        <dbReference type="Proteomes" id="UP001295684"/>
    </source>
</evidence>
<feature type="compositionally biased region" description="Basic and acidic residues" evidence="7">
    <location>
        <begin position="1"/>
        <end position="12"/>
    </location>
</feature>
<dbReference type="Proteomes" id="UP001295684">
    <property type="component" value="Unassembled WGS sequence"/>
</dbReference>